<gene>
    <name evidence="2" type="ORF">CR513_58150</name>
</gene>
<dbReference type="Proteomes" id="UP000257109">
    <property type="component" value="Unassembled WGS sequence"/>
</dbReference>
<protein>
    <submittedName>
        <fullName evidence="2">Uncharacterized protein</fullName>
    </submittedName>
</protein>
<sequence length="68" mass="8178">MTRFLNGLNKDIQDIVELYHYNFMDDVRHLTLKRTYPRGASNWRGKEKEKERPRKDKSPRKGSFSHQG</sequence>
<feature type="non-terminal residue" evidence="2">
    <location>
        <position position="1"/>
    </location>
</feature>
<comment type="caution">
    <text evidence="2">The sequence shown here is derived from an EMBL/GenBank/DDBJ whole genome shotgun (WGS) entry which is preliminary data.</text>
</comment>
<dbReference type="OrthoDB" id="1194186at2759"/>
<keyword evidence="3" id="KW-1185">Reference proteome</keyword>
<reference evidence="2" key="1">
    <citation type="submission" date="2018-05" db="EMBL/GenBank/DDBJ databases">
        <title>Draft genome of Mucuna pruriens seed.</title>
        <authorList>
            <person name="Nnadi N.E."/>
            <person name="Vos R."/>
            <person name="Hasami M.H."/>
            <person name="Devisetty U.K."/>
            <person name="Aguiy J.C."/>
        </authorList>
    </citation>
    <scope>NUCLEOTIDE SEQUENCE [LARGE SCALE GENOMIC DNA]</scope>
    <source>
        <strain evidence="2">JCA_2017</strain>
    </source>
</reference>
<proteinExistence type="predicted"/>
<feature type="region of interest" description="Disordered" evidence="1">
    <location>
        <begin position="35"/>
        <end position="68"/>
    </location>
</feature>
<name>A0A371EBM4_MUCPR</name>
<dbReference type="AlphaFoldDB" id="A0A371EBM4"/>
<dbReference type="EMBL" id="QJKJ01014917">
    <property type="protein sequence ID" value="RDX63423.1"/>
    <property type="molecule type" value="Genomic_DNA"/>
</dbReference>
<organism evidence="2 3">
    <name type="scientific">Mucuna pruriens</name>
    <name type="common">Velvet bean</name>
    <name type="synonym">Dolichos pruriens</name>
    <dbReference type="NCBI Taxonomy" id="157652"/>
    <lineage>
        <taxon>Eukaryota</taxon>
        <taxon>Viridiplantae</taxon>
        <taxon>Streptophyta</taxon>
        <taxon>Embryophyta</taxon>
        <taxon>Tracheophyta</taxon>
        <taxon>Spermatophyta</taxon>
        <taxon>Magnoliopsida</taxon>
        <taxon>eudicotyledons</taxon>
        <taxon>Gunneridae</taxon>
        <taxon>Pentapetalae</taxon>
        <taxon>rosids</taxon>
        <taxon>fabids</taxon>
        <taxon>Fabales</taxon>
        <taxon>Fabaceae</taxon>
        <taxon>Papilionoideae</taxon>
        <taxon>50 kb inversion clade</taxon>
        <taxon>NPAAA clade</taxon>
        <taxon>indigoferoid/millettioid clade</taxon>
        <taxon>Phaseoleae</taxon>
        <taxon>Mucuna</taxon>
    </lineage>
</organism>
<evidence type="ECO:0000256" key="1">
    <source>
        <dbReference type="SAM" id="MobiDB-lite"/>
    </source>
</evidence>
<accession>A0A371EBM4</accession>
<evidence type="ECO:0000313" key="3">
    <source>
        <dbReference type="Proteomes" id="UP000257109"/>
    </source>
</evidence>
<feature type="compositionally biased region" description="Basic and acidic residues" evidence="1">
    <location>
        <begin position="44"/>
        <end position="56"/>
    </location>
</feature>
<evidence type="ECO:0000313" key="2">
    <source>
        <dbReference type="EMBL" id="RDX63423.1"/>
    </source>
</evidence>